<gene>
    <name evidence="1" type="ORF">TorRG33x02_330720</name>
</gene>
<reference evidence="2" key="1">
    <citation type="submission" date="2016-06" db="EMBL/GenBank/DDBJ databases">
        <title>Parallel loss of symbiosis genes in relatives of nitrogen-fixing non-legume Parasponia.</title>
        <authorList>
            <person name="Van Velzen R."/>
            <person name="Holmer R."/>
            <person name="Bu F."/>
            <person name="Rutten L."/>
            <person name="Van Zeijl A."/>
            <person name="Liu W."/>
            <person name="Santuari L."/>
            <person name="Cao Q."/>
            <person name="Sharma T."/>
            <person name="Shen D."/>
            <person name="Roswanjaya Y."/>
            <person name="Wardhani T."/>
            <person name="Kalhor M.S."/>
            <person name="Jansen J."/>
            <person name="Van den Hoogen J."/>
            <person name="Gungor B."/>
            <person name="Hartog M."/>
            <person name="Hontelez J."/>
            <person name="Verver J."/>
            <person name="Yang W.-C."/>
            <person name="Schijlen E."/>
            <person name="Repin R."/>
            <person name="Schilthuizen M."/>
            <person name="Schranz E."/>
            <person name="Heidstra R."/>
            <person name="Miyata K."/>
            <person name="Fedorova E."/>
            <person name="Kohlen W."/>
            <person name="Bisseling T."/>
            <person name="Smit S."/>
            <person name="Geurts R."/>
        </authorList>
    </citation>
    <scope>NUCLEOTIDE SEQUENCE [LARGE SCALE GENOMIC DNA]</scope>
    <source>
        <strain evidence="2">cv. RG33-2</strain>
    </source>
</reference>
<evidence type="ECO:0000313" key="1">
    <source>
        <dbReference type="EMBL" id="PON44469.1"/>
    </source>
</evidence>
<dbReference type="AlphaFoldDB" id="A0A2P5B6P6"/>
<evidence type="ECO:0000313" key="2">
    <source>
        <dbReference type="Proteomes" id="UP000237000"/>
    </source>
</evidence>
<sequence length="41" mass="5135">MEEPTSRYFLKVLRKPLERRKRRLRNELSTLKKSWKNLGEF</sequence>
<keyword evidence="2" id="KW-1185">Reference proteome</keyword>
<dbReference type="Proteomes" id="UP000237000">
    <property type="component" value="Unassembled WGS sequence"/>
</dbReference>
<proteinExistence type="predicted"/>
<dbReference type="EMBL" id="JXTC01000593">
    <property type="protein sequence ID" value="PON44469.1"/>
    <property type="molecule type" value="Genomic_DNA"/>
</dbReference>
<name>A0A2P5B6P6_TREOI</name>
<dbReference type="InParanoid" id="A0A2P5B6P6"/>
<accession>A0A2P5B6P6</accession>
<protein>
    <submittedName>
        <fullName evidence="1">Uncharacterized protein</fullName>
    </submittedName>
</protein>
<comment type="caution">
    <text evidence="1">The sequence shown here is derived from an EMBL/GenBank/DDBJ whole genome shotgun (WGS) entry which is preliminary data.</text>
</comment>
<organism evidence="1 2">
    <name type="scientific">Trema orientale</name>
    <name type="common">Charcoal tree</name>
    <name type="synonym">Celtis orientalis</name>
    <dbReference type="NCBI Taxonomy" id="63057"/>
    <lineage>
        <taxon>Eukaryota</taxon>
        <taxon>Viridiplantae</taxon>
        <taxon>Streptophyta</taxon>
        <taxon>Embryophyta</taxon>
        <taxon>Tracheophyta</taxon>
        <taxon>Spermatophyta</taxon>
        <taxon>Magnoliopsida</taxon>
        <taxon>eudicotyledons</taxon>
        <taxon>Gunneridae</taxon>
        <taxon>Pentapetalae</taxon>
        <taxon>rosids</taxon>
        <taxon>fabids</taxon>
        <taxon>Rosales</taxon>
        <taxon>Cannabaceae</taxon>
        <taxon>Trema</taxon>
    </lineage>
</organism>